<evidence type="ECO:0000256" key="1">
    <source>
        <dbReference type="SAM" id="MobiDB-lite"/>
    </source>
</evidence>
<protein>
    <submittedName>
        <fullName evidence="2">Uncharacterized protein</fullName>
    </submittedName>
</protein>
<evidence type="ECO:0000313" key="3">
    <source>
        <dbReference type="Proteomes" id="UP000278807"/>
    </source>
</evidence>
<evidence type="ECO:0000313" key="2">
    <source>
        <dbReference type="EMBL" id="VDN99513.1"/>
    </source>
</evidence>
<feature type="region of interest" description="Disordered" evidence="1">
    <location>
        <begin position="51"/>
        <end position="70"/>
    </location>
</feature>
<dbReference type="OrthoDB" id="6285070at2759"/>
<feature type="compositionally biased region" description="Low complexity" evidence="1">
    <location>
        <begin position="1"/>
        <end position="17"/>
    </location>
</feature>
<dbReference type="EMBL" id="UZAE01002204">
    <property type="protein sequence ID" value="VDN99513.1"/>
    <property type="molecule type" value="Genomic_DNA"/>
</dbReference>
<keyword evidence="3" id="KW-1185">Reference proteome</keyword>
<accession>A0A3P7S9G5</accession>
<reference evidence="2 3" key="1">
    <citation type="submission" date="2018-11" db="EMBL/GenBank/DDBJ databases">
        <authorList>
            <consortium name="Pathogen Informatics"/>
        </authorList>
    </citation>
    <scope>NUCLEOTIDE SEQUENCE [LARGE SCALE GENOMIC DNA]</scope>
</reference>
<proteinExistence type="predicted"/>
<dbReference type="AlphaFoldDB" id="A0A3P7S9G5"/>
<feature type="compositionally biased region" description="Low complexity" evidence="1">
    <location>
        <begin position="32"/>
        <end position="44"/>
    </location>
</feature>
<name>A0A3P7S9G5_RODNA</name>
<gene>
    <name evidence="2" type="ORF">HNAJ_LOCUS3654</name>
</gene>
<dbReference type="Proteomes" id="UP000278807">
    <property type="component" value="Unassembled WGS sequence"/>
</dbReference>
<sequence>MTQTSTRTSSINSISQTDSNEQSTPNCRYANASRSPSSAWWPSRLGSPICATPEVNEDDQTRPPQIAHEQSPPIIYLTGNTKNNNNNLRYSREAPSFQMPFENDPMNILIKEVVDRLRRSPHLPLIVMPTQVPGTPPLVFQLPSADVVFVGLPACNSLHGHVRPRLVTSPVETSAFVVTSKRDVTTPISHLPSGDRVSGSRFTVAAPNPGSILGVSATGDLYEFKLANT</sequence>
<feature type="region of interest" description="Disordered" evidence="1">
    <location>
        <begin position="1"/>
        <end position="45"/>
    </location>
</feature>
<organism evidence="2 3">
    <name type="scientific">Rodentolepis nana</name>
    <name type="common">Dwarf tapeworm</name>
    <name type="synonym">Hymenolepis nana</name>
    <dbReference type="NCBI Taxonomy" id="102285"/>
    <lineage>
        <taxon>Eukaryota</taxon>
        <taxon>Metazoa</taxon>
        <taxon>Spiralia</taxon>
        <taxon>Lophotrochozoa</taxon>
        <taxon>Platyhelminthes</taxon>
        <taxon>Cestoda</taxon>
        <taxon>Eucestoda</taxon>
        <taxon>Cyclophyllidea</taxon>
        <taxon>Hymenolepididae</taxon>
        <taxon>Rodentolepis</taxon>
    </lineage>
</organism>